<dbReference type="EMBL" id="AP025637">
    <property type="protein sequence ID" value="BDG71089.1"/>
    <property type="molecule type" value="Genomic_DNA"/>
</dbReference>
<dbReference type="Pfam" id="PF19265">
    <property type="entry name" value="DUF5908"/>
    <property type="match status" value="1"/>
</dbReference>
<name>A0ABM7XZZ4_9PROT</name>
<proteinExistence type="predicted"/>
<evidence type="ECO:0000313" key="3">
    <source>
        <dbReference type="Proteomes" id="UP000831327"/>
    </source>
</evidence>
<evidence type="ECO:0000259" key="1">
    <source>
        <dbReference type="Pfam" id="PF07596"/>
    </source>
</evidence>
<feature type="domain" description="DUF1559" evidence="1">
    <location>
        <begin position="44"/>
        <end position="92"/>
    </location>
</feature>
<protein>
    <recommendedName>
        <fullName evidence="1">DUF1559 domain-containing protein</fullName>
    </recommendedName>
</protein>
<dbReference type="NCBIfam" id="TIGR04294">
    <property type="entry name" value="pre_pil_HX9DG"/>
    <property type="match status" value="1"/>
</dbReference>
<sequence length="95" mass="10020">MPIEIKELHIKVTVPPSGGQDTVAEPDMFLFKALAPDGRDGTFPDWPGPAVTEDLAWDPAPADAAPARSHHTGGVNPILCDGSVRFATDGLDLFA</sequence>
<dbReference type="InterPro" id="IPR027558">
    <property type="entry name" value="Pre_pil_HX9DG_C"/>
</dbReference>
<evidence type="ECO:0000313" key="2">
    <source>
        <dbReference type="EMBL" id="BDG71089.1"/>
    </source>
</evidence>
<dbReference type="RefSeq" id="WP_244458381.1">
    <property type="nucleotide sequence ID" value="NZ_AP025637.1"/>
</dbReference>
<dbReference type="Pfam" id="PF07596">
    <property type="entry name" value="SBP_bac_10"/>
    <property type="match status" value="1"/>
</dbReference>
<dbReference type="InterPro" id="IPR011453">
    <property type="entry name" value="DUF1559"/>
</dbReference>
<dbReference type="Proteomes" id="UP000831327">
    <property type="component" value="Chromosome"/>
</dbReference>
<reference evidence="2 3" key="1">
    <citation type="journal article" date="2016" name="Microbes Environ.">
        <title>Phylogenetically diverse aerobic anoxygenic phototrophic bacteria isolated from epilithic biofilms in Tama river, Japan.</title>
        <authorList>
            <person name="Hirose S."/>
            <person name="Matsuura K."/>
            <person name="Haruta S."/>
        </authorList>
    </citation>
    <scope>NUCLEOTIDE SEQUENCE [LARGE SCALE GENOMIC DNA]</scope>
    <source>
        <strain evidence="2 3">S08</strain>
    </source>
</reference>
<organism evidence="2 3">
    <name type="scientific">Roseomonas fluvialis</name>
    <dbReference type="NCBI Taxonomy" id="1750527"/>
    <lineage>
        <taxon>Bacteria</taxon>
        <taxon>Pseudomonadati</taxon>
        <taxon>Pseudomonadota</taxon>
        <taxon>Alphaproteobacteria</taxon>
        <taxon>Acetobacterales</taxon>
        <taxon>Roseomonadaceae</taxon>
        <taxon>Roseomonas</taxon>
    </lineage>
</organism>
<keyword evidence="3" id="KW-1185">Reference proteome</keyword>
<accession>A0ABM7XZZ4</accession>
<dbReference type="InterPro" id="IPR045459">
    <property type="entry name" value="DUF5908"/>
</dbReference>
<gene>
    <name evidence="2" type="ORF">Rmf_10180</name>
</gene>